<dbReference type="PANTHER" id="PTHR45436:SF5">
    <property type="entry name" value="SENSOR HISTIDINE KINASE TRCS"/>
    <property type="match status" value="1"/>
</dbReference>
<comment type="caution">
    <text evidence="15">The sequence shown here is derived from an EMBL/GenBank/DDBJ whole genome shotgun (WGS) entry which is preliminary data.</text>
</comment>
<dbReference type="InterPro" id="IPR050428">
    <property type="entry name" value="TCS_sensor_his_kinase"/>
</dbReference>
<feature type="transmembrane region" description="Helical" evidence="12">
    <location>
        <begin position="64"/>
        <end position="85"/>
    </location>
</feature>
<dbReference type="InterPro" id="IPR036890">
    <property type="entry name" value="HATPase_C_sf"/>
</dbReference>
<feature type="domain" description="Histidine kinase" evidence="13">
    <location>
        <begin position="145"/>
        <end position="345"/>
    </location>
</feature>
<dbReference type="Gene3D" id="3.30.565.10">
    <property type="entry name" value="Histidine kinase-like ATPase, C-terminal domain"/>
    <property type="match status" value="1"/>
</dbReference>
<protein>
    <recommendedName>
        <fullName evidence="3">histidine kinase</fullName>
        <ecNumber evidence="3">2.7.13.3</ecNumber>
    </recommendedName>
</protein>
<dbReference type="PRINTS" id="PR00344">
    <property type="entry name" value="BCTRLSENSOR"/>
</dbReference>
<keyword evidence="9" id="KW-0902">Two-component regulatory system</keyword>
<feature type="transmembrane region" description="Helical" evidence="12">
    <location>
        <begin position="12"/>
        <end position="30"/>
    </location>
</feature>
<keyword evidence="7 15" id="KW-0418">Kinase</keyword>
<evidence type="ECO:0000256" key="7">
    <source>
        <dbReference type="ARBA" id="ARBA00022777"/>
    </source>
</evidence>
<keyword evidence="10 12" id="KW-0472">Membrane</keyword>
<dbReference type="RefSeq" id="WP_324697776.1">
    <property type="nucleotide sequence ID" value="NZ_JAYMYJ010000150.1"/>
</dbReference>
<keyword evidence="16" id="KW-1185">Reference proteome</keyword>
<reference evidence="16" key="1">
    <citation type="submission" date="2023-07" db="EMBL/GenBank/DDBJ databases">
        <title>The carbon used by Thiothrix.</title>
        <authorList>
            <person name="Chen L."/>
        </authorList>
    </citation>
    <scope>NUCLEOTIDE SEQUENCE [LARGE SCALE GENOMIC DNA]</scope>
</reference>
<dbReference type="SUPFAM" id="SSF47384">
    <property type="entry name" value="Homodimeric domain of signal transducing histidine kinase"/>
    <property type="match status" value="1"/>
</dbReference>
<dbReference type="PANTHER" id="PTHR45436">
    <property type="entry name" value="SENSOR HISTIDINE KINASE YKOH"/>
    <property type="match status" value="1"/>
</dbReference>
<keyword evidence="5 15" id="KW-0808">Transferase</keyword>
<feature type="domain" description="HAMP" evidence="14">
    <location>
        <begin position="86"/>
        <end position="137"/>
    </location>
</feature>
<comment type="subcellular location">
    <subcellularLocation>
        <location evidence="2">Membrane</location>
    </subcellularLocation>
</comment>
<evidence type="ECO:0000256" key="8">
    <source>
        <dbReference type="ARBA" id="ARBA00022989"/>
    </source>
</evidence>
<gene>
    <name evidence="15" type="ORF">VSS37_19095</name>
</gene>
<dbReference type="SMART" id="SM00387">
    <property type="entry name" value="HATPase_c"/>
    <property type="match status" value="1"/>
</dbReference>
<dbReference type="InterPro" id="IPR005467">
    <property type="entry name" value="His_kinase_dom"/>
</dbReference>
<dbReference type="PROSITE" id="PS50885">
    <property type="entry name" value="HAMP"/>
    <property type="match status" value="1"/>
</dbReference>
<sequence length="345" mass="38028">MKSLERQLQVNLAITLILVMALIWVVGSQLPRNLSDEPAYACTPAAGDAAAIPQAQHRQHRFKWLFPFLAAGGIVLILIVQGVVIRRTFSRLDHIRAELLQLEAGGVSKLDEAVPAEIHPIVAAFNHLLNRMQERLERSRNALGNLAHALKGPLNLLMQYLDQAEDTEVNRQARQQAERIRQLTERELKRARLAGQGGTARRFEPQAELPTLIEVLARIHHKSPRCITLEIAPDIPRFGDREDMLELIGNLLDNACKWAQERVRCQLACAEGQLRITVEDDGQGGGAAELQQLAERGVRLDESVEGHGLGLAICKDIVKLYGGALTFGCAPGLGGLQVTVVLPLR</sequence>
<evidence type="ECO:0000313" key="15">
    <source>
        <dbReference type="EMBL" id="MEB4593095.1"/>
    </source>
</evidence>
<dbReference type="PROSITE" id="PS50109">
    <property type="entry name" value="HIS_KIN"/>
    <property type="match status" value="1"/>
</dbReference>
<comment type="catalytic activity">
    <reaction evidence="1">
        <text>ATP + protein L-histidine = ADP + protein N-phospho-L-histidine.</text>
        <dbReference type="EC" id="2.7.13.3"/>
    </reaction>
</comment>
<evidence type="ECO:0000256" key="6">
    <source>
        <dbReference type="ARBA" id="ARBA00022692"/>
    </source>
</evidence>
<dbReference type="Pfam" id="PF02518">
    <property type="entry name" value="HATPase_c"/>
    <property type="match status" value="1"/>
</dbReference>
<evidence type="ECO:0000256" key="4">
    <source>
        <dbReference type="ARBA" id="ARBA00022553"/>
    </source>
</evidence>
<evidence type="ECO:0000256" key="9">
    <source>
        <dbReference type="ARBA" id="ARBA00023012"/>
    </source>
</evidence>
<organism evidence="15 16">
    <name type="scientific">Candidatus Thiothrix phosphatis</name>
    <dbReference type="NCBI Taxonomy" id="3112415"/>
    <lineage>
        <taxon>Bacteria</taxon>
        <taxon>Pseudomonadati</taxon>
        <taxon>Pseudomonadota</taxon>
        <taxon>Gammaproteobacteria</taxon>
        <taxon>Thiotrichales</taxon>
        <taxon>Thiotrichaceae</taxon>
        <taxon>Thiothrix</taxon>
    </lineage>
</organism>
<evidence type="ECO:0000256" key="10">
    <source>
        <dbReference type="ARBA" id="ARBA00023136"/>
    </source>
</evidence>
<evidence type="ECO:0000256" key="5">
    <source>
        <dbReference type="ARBA" id="ARBA00022679"/>
    </source>
</evidence>
<keyword evidence="4" id="KW-0597">Phosphoprotein</keyword>
<dbReference type="EMBL" id="JAYMYJ010000150">
    <property type="protein sequence ID" value="MEB4593095.1"/>
    <property type="molecule type" value="Genomic_DNA"/>
</dbReference>
<evidence type="ECO:0000313" key="16">
    <source>
        <dbReference type="Proteomes" id="UP001308005"/>
    </source>
</evidence>
<keyword evidence="6 12" id="KW-0812">Transmembrane</keyword>
<dbReference type="Gene3D" id="1.10.287.130">
    <property type="match status" value="1"/>
</dbReference>
<dbReference type="Proteomes" id="UP001308005">
    <property type="component" value="Unassembled WGS sequence"/>
</dbReference>
<evidence type="ECO:0000256" key="11">
    <source>
        <dbReference type="SAM" id="Coils"/>
    </source>
</evidence>
<feature type="coiled-coil region" evidence="11">
    <location>
        <begin position="122"/>
        <end position="149"/>
    </location>
</feature>
<dbReference type="InterPro" id="IPR003660">
    <property type="entry name" value="HAMP_dom"/>
</dbReference>
<keyword evidence="11" id="KW-0175">Coiled coil</keyword>
<dbReference type="EC" id="2.7.13.3" evidence="3"/>
<name>A0ABU6D1Z7_9GAMM</name>
<dbReference type="SUPFAM" id="SSF55874">
    <property type="entry name" value="ATPase domain of HSP90 chaperone/DNA topoisomerase II/histidine kinase"/>
    <property type="match status" value="1"/>
</dbReference>
<dbReference type="InterPro" id="IPR003594">
    <property type="entry name" value="HATPase_dom"/>
</dbReference>
<evidence type="ECO:0000256" key="3">
    <source>
        <dbReference type="ARBA" id="ARBA00012438"/>
    </source>
</evidence>
<evidence type="ECO:0000259" key="14">
    <source>
        <dbReference type="PROSITE" id="PS50885"/>
    </source>
</evidence>
<evidence type="ECO:0000256" key="2">
    <source>
        <dbReference type="ARBA" id="ARBA00004370"/>
    </source>
</evidence>
<proteinExistence type="predicted"/>
<accession>A0ABU6D1Z7</accession>
<evidence type="ECO:0000256" key="12">
    <source>
        <dbReference type="SAM" id="Phobius"/>
    </source>
</evidence>
<evidence type="ECO:0000259" key="13">
    <source>
        <dbReference type="PROSITE" id="PS50109"/>
    </source>
</evidence>
<dbReference type="InterPro" id="IPR004358">
    <property type="entry name" value="Sig_transdc_His_kin-like_C"/>
</dbReference>
<dbReference type="GO" id="GO:0004673">
    <property type="term" value="F:protein histidine kinase activity"/>
    <property type="evidence" value="ECO:0007669"/>
    <property type="project" value="UniProtKB-EC"/>
</dbReference>
<dbReference type="InterPro" id="IPR036097">
    <property type="entry name" value="HisK_dim/P_sf"/>
</dbReference>
<keyword evidence="8 12" id="KW-1133">Transmembrane helix</keyword>
<evidence type="ECO:0000256" key="1">
    <source>
        <dbReference type="ARBA" id="ARBA00000085"/>
    </source>
</evidence>